<dbReference type="AlphaFoldDB" id="A0A7K1UEX1"/>
<organism evidence="1 2">
    <name type="scientific">Chitinophaga tropicalis</name>
    <dbReference type="NCBI Taxonomy" id="2683588"/>
    <lineage>
        <taxon>Bacteria</taxon>
        <taxon>Pseudomonadati</taxon>
        <taxon>Bacteroidota</taxon>
        <taxon>Chitinophagia</taxon>
        <taxon>Chitinophagales</taxon>
        <taxon>Chitinophagaceae</taxon>
        <taxon>Chitinophaga</taxon>
    </lineage>
</organism>
<protein>
    <submittedName>
        <fullName evidence="1">Uncharacterized protein</fullName>
    </submittedName>
</protein>
<comment type="caution">
    <text evidence="1">The sequence shown here is derived from an EMBL/GenBank/DDBJ whole genome shotgun (WGS) entry which is preliminary data.</text>
</comment>
<evidence type="ECO:0000313" key="2">
    <source>
        <dbReference type="Proteomes" id="UP000461730"/>
    </source>
</evidence>
<evidence type="ECO:0000313" key="1">
    <source>
        <dbReference type="EMBL" id="MVT12525.1"/>
    </source>
</evidence>
<sequence length="91" mass="10383">MPKINVLRSLTLLEVDEKGITQEAKELLMSYLLFYVDTDTELQEDLFNVEEWEVVLKASNVPLNAPGTEVLTALQKVCKEHSATYIRLVIM</sequence>
<accession>A0A7K1UEX1</accession>
<reference evidence="1 2" key="1">
    <citation type="submission" date="2019-12" db="EMBL/GenBank/DDBJ databases">
        <title>Chitinophaga sp. strain ysch24 (GDMCC 1.1355), whole genome shotgun sequence.</title>
        <authorList>
            <person name="Zhang X."/>
        </authorList>
    </citation>
    <scope>NUCLEOTIDE SEQUENCE [LARGE SCALE GENOMIC DNA]</scope>
    <source>
        <strain evidence="2">ysch24</strain>
    </source>
</reference>
<dbReference type="Proteomes" id="UP000461730">
    <property type="component" value="Unassembled WGS sequence"/>
</dbReference>
<dbReference type="RefSeq" id="WP_157309941.1">
    <property type="nucleotide sequence ID" value="NZ_WRXN01000028.1"/>
</dbReference>
<keyword evidence="2" id="KW-1185">Reference proteome</keyword>
<gene>
    <name evidence="1" type="ORF">GO493_30010</name>
</gene>
<name>A0A7K1UEX1_9BACT</name>
<proteinExistence type="predicted"/>
<dbReference type="EMBL" id="WRXN01000028">
    <property type="protein sequence ID" value="MVT12525.1"/>
    <property type="molecule type" value="Genomic_DNA"/>
</dbReference>